<dbReference type="EMBL" id="AGNK02001773">
    <property type="status" value="NOT_ANNOTATED_CDS"/>
    <property type="molecule type" value="Genomic_DNA"/>
</dbReference>
<dbReference type="HOGENOM" id="CLU_998918_0_0_1"/>
<proteinExistence type="predicted"/>
<dbReference type="InParanoid" id="K3ZEZ2"/>
<dbReference type="STRING" id="4555.K3ZEZ2"/>
<dbReference type="EnsemblPlants" id="KQL15726">
    <property type="protein sequence ID" value="KQL15726"/>
    <property type="gene ID" value="SETIT_025140mg"/>
</dbReference>
<dbReference type="PANTHER" id="PTHR34567">
    <property type="entry name" value="FK506-BINDING-LIKE PROTEIN"/>
    <property type="match status" value="1"/>
</dbReference>
<dbReference type="AlphaFoldDB" id="K3ZEZ2"/>
<reference evidence="1" key="2">
    <citation type="submission" date="2018-08" db="UniProtKB">
        <authorList>
            <consortium name="EnsemblPlants"/>
        </authorList>
    </citation>
    <scope>IDENTIFICATION</scope>
    <source>
        <strain evidence="1">Yugu1</strain>
    </source>
</reference>
<dbReference type="Gramene" id="KQL15726">
    <property type="protein sequence ID" value="KQL15726"/>
    <property type="gene ID" value="SETIT_025140mg"/>
</dbReference>
<evidence type="ECO:0000313" key="2">
    <source>
        <dbReference type="Proteomes" id="UP000004995"/>
    </source>
</evidence>
<evidence type="ECO:0000313" key="1">
    <source>
        <dbReference type="EnsemblPlants" id="KQL15726"/>
    </source>
</evidence>
<protein>
    <submittedName>
        <fullName evidence="1">Uncharacterized protein</fullName>
    </submittedName>
</protein>
<reference evidence="2" key="1">
    <citation type="journal article" date="2012" name="Nat. Biotechnol.">
        <title>Reference genome sequence of the model plant Setaria.</title>
        <authorList>
            <person name="Bennetzen J.L."/>
            <person name="Schmutz J."/>
            <person name="Wang H."/>
            <person name="Percifield R."/>
            <person name="Hawkins J."/>
            <person name="Pontaroli A.C."/>
            <person name="Estep M."/>
            <person name="Feng L."/>
            <person name="Vaughn J.N."/>
            <person name="Grimwood J."/>
            <person name="Jenkins J."/>
            <person name="Barry K."/>
            <person name="Lindquist E."/>
            <person name="Hellsten U."/>
            <person name="Deshpande S."/>
            <person name="Wang X."/>
            <person name="Wu X."/>
            <person name="Mitros T."/>
            <person name="Triplett J."/>
            <person name="Yang X."/>
            <person name="Ye C.Y."/>
            <person name="Mauro-Herrera M."/>
            <person name="Wang L."/>
            <person name="Li P."/>
            <person name="Sharma M."/>
            <person name="Sharma R."/>
            <person name="Ronald P.C."/>
            <person name="Panaud O."/>
            <person name="Kellogg E.A."/>
            <person name="Brutnell T.P."/>
            <person name="Doust A.N."/>
            <person name="Tuskan G.A."/>
            <person name="Rokhsar D."/>
            <person name="Devos K.M."/>
        </authorList>
    </citation>
    <scope>NUCLEOTIDE SEQUENCE [LARGE SCALE GENOMIC DNA]</scope>
    <source>
        <strain evidence="2">cv. Yugu1</strain>
    </source>
</reference>
<dbReference type="PANTHER" id="PTHR34567:SF3">
    <property type="entry name" value="FK506-BINDING-LIKE PROTEIN"/>
    <property type="match status" value="1"/>
</dbReference>
<accession>K3ZEZ2</accession>
<organism evidence="1 2">
    <name type="scientific">Setaria italica</name>
    <name type="common">Foxtail millet</name>
    <name type="synonym">Panicum italicum</name>
    <dbReference type="NCBI Taxonomy" id="4555"/>
    <lineage>
        <taxon>Eukaryota</taxon>
        <taxon>Viridiplantae</taxon>
        <taxon>Streptophyta</taxon>
        <taxon>Embryophyta</taxon>
        <taxon>Tracheophyta</taxon>
        <taxon>Spermatophyta</taxon>
        <taxon>Magnoliopsida</taxon>
        <taxon>Liliopsida</taxon>
        <taxon>Poales</taxon>
        <taxon>Poaceae</taxon>
        <taxon>PACMAD clade</taxon>
        <taxon>Panicoideae</taxon>
        <taxon>Panicodae</taxon>
        <taxon>Paniceae</taxon>
        <taxon>Cenchrinae</taxon>
        <taxon>Setaria</taxon>
    </lineage>
</organism>
<sequence>MFNLEYGAARGRWLGEHRSKGGGPALRRRRAAPPTASCGRRAYARQCRGLLRRIDWLQGLWLAHADMLRLHSSLWRRRALLHTNYRKPCSTRPEPYTRPAADQKPARRTMAAAVSCSDSGRTHNHLMMTTAAAARPWCARRPPRPPPARRSVAPWEKDFCESRGVPWRKVTDPDVGLNADAEGGVARWDDSGAVEALLAAKKRYWAEINGGLKVVAPPPPGPGMYCDEIVEGGVDPELDAEYEAALRAMEDAWEENVRLQEAKLRDDFVPVPTGWDVDC</sequence>
<keyword evidence="2" id="KW-1185">Reference proteome</keyword>
<dbReference type="Proteomes" id="UP000004995">
    <property type="component" value="Unassembled WGS sequence"/>
</dbReference>
<name>K3ZEZ2_SETIT</name>